<evidence type="ECO:0000313" key="3">
    <source>
        <dbReference type="Proteomes" id="UP001055167"/>
    </source>
</evidence>
<dbReference type="Pfam" id="PF09084">
    <property type="entry name" value="NMT1"/>
    <property type="match status" value="1"/>
</dbReference>
<dbReference type="PANTHER" id="PTHR30024:SF42">
    <property type="entry name" value="ALIPHATIC SULFONATES-BINDING PROTEIN-RELATED"/>
    <property type="match status" value="1"/>
</dbReference>
<comment type="caution">
    <text evidence="2">The sequence shown here is derived from an EMBL/GenBank/DDBJ whole genome shotgun (WGS) entry which is preliminary data.</text>
</comment>
<dbReference type="Gene3D" id="3.40.190.10">
    <property type="entry name" value="Periplasmic binding protein-like II"/>
    <property type="match status" value="2"/>
</dbReference>
<keyword evidence="3" id="KW-1185">Reference proteome</keyword>
<proteinExistence type="predicted"/>
<dbReference type="RefSeq" id="WP_128565853.1">
    <property type="nucleotide sequence ID" value="NZ_BPQH01000003.1"/>
</dbReference>
<name>A0ABQ4QVS5_9HYPH</name>
<organism evidence="2 3">
    <name type="scientific">Methylobacterium crusticola</name>
    <dbReference type="NCBI Taxonomy" id="1697972"/>
    <lineage>
        <taxon>Bacteria</taxon>
        <taxon>Pseudomonadati</taxon>
        <taxon>Pseudomonadota</taxon>
        <taxon>Alphaproteobacteria</taxon>
        <taxon>Hyphomicrobiales</taxon>
        <taxon>Methylobacteriaceae</taxon>
        <taxon>Methylobacterium</taxon>
    </lineage>
</organism>
<sequence>MPLVIGAHPQNLSLSILSRRPDAVAALRDRGLTVFVYGAGSQTIPLVRSGVLHLAGTGATPPILAKAAGLPAAVFAIGPPRPERGGLLVAEDSPFHSLHDLAGRGIGLMPVSWHTQFLAAELAAAGLHWRDVRAAEIVPATARDAFLAGLLDAIVATDPLYSEIAARRQVRALAAPGPAFSNRTAFWAPTRILRDHPEAVRALLDALVASERATAADPGGTAELLDGLNGHAAAQWLPVLASRPWGIDVPGPDFLAEQQAHADLFAAFGLIPATIDVADTVDPRPLAAARG</sequence>
<reference evidence="2" key="2">
    <citation type="submission" date="2021-08" db="EMBL/GenBank/DDBJ databases">
        <authorList>
            <person name="Tani A."/>
            <person name="Ola A."/>
            <person name="Ogura Y."/>
            <person name="Katsura K."/>
            <person name="Hayashi T."/>
        </authorList>
    </citation>
    <scope>NUCLEOTIDE SEQUENCE</scope>
    <source>
        <strain evidence="2">KCTC 52305</strain>
    </source>
</reference>
<dbReference type="EMBL" id="BPQH01000003">
    <property type="protein sequence ID" value="GJD48682.1"/>
    <property type="molecule type" value="Genomic_DNA"/>
</dbReference>
<reference evidence="2" key="1">
    <citation type="journal article" date="2021" name="Front. Microbiol.">
        <title>Comprehensive Comparative Genomics and Phenotyping of Methylobacterium Species.</title>
        <authorList>
            <person name="Alessa O."/>
            <person name="Ogura Y."/>
            <person name="Fujitani Y."/>
            <person name="Takami H."/>
            <person name="Hayashi T."/>
            <person name="Sahin N."/>
            <person name="Tani A."/>
        </authorList>
    </citation>
    <scope>NUCLEOTIDE SEQUENCE</scope>
    <source>
        <strain evidence="2">KCTC 52305</strain>
    </source>
</reference>
<feature type="domain" description="SsuA/THI5-like" evidence="1">
    <location>
        <begin position="31"/>
        <end position="218"/>
    </location>
</feature>
<dbReference type="PANTHER" id="PTHR30024">
    <property type="entry name" value="ALIPHATIC SULFONATES-BINDING PROTEIN-RELATED"/>
    <property type="match status" value="1"/>
</dbReference>
<evidence type="ECO:0000259" key="1">
    <source>
        <dbReference type="Pfam" id="PF09084"/>
    </source>
</evidence>
<dbReference type="InterPro" id="IPR015168">
    <property type="entry name" value="SsuA/THI5"/>
</dbReference>
<gene>
    <name evidence="2" type="primary">ssuA_1</name>
    <name evidence="2" type="ORF">OPKNFCMD_1405</name>
</gene>
<accession>A0ABQ4QVS5</accession>
<evidence type="ECO:0000313" key="2">
    <source>
        <dbReference type="EMBL" id="GJD48682.1"/>
    </source>
</evidence>
<dbReference type="SUPFAM" id="SSF53850">
    <property type="entry name" value="Periplasmic binding protein-like II"/>
    <property type="match status" value="1"/>
</dbReference>
<dbReference type="Proteomes" id="UP001055167">
    <property type="component" value="Unassembled WGS sequence"/>
</dbReference>
<protein>
    <submittedName>
        <fullName evidence="2">Aliphatic sulfonates-binding protein</fullName>
    </submittedName>
</protein>